<dbReference type="GO" id="GO:0005634">
    <property type="term" value="C:nucleus"/>
    <property type="evidence" value="ECO:0007669"/>
    <property type="project" value="UniProtKB-SubCell"/>
</dbReference>
<reference evidence="6" key="1">
    <citation type="submission" date="2023-01" db="EMBL/GenBank/DDBJ databases">
        <title>The chitinases involved in constricting ring structure development in the nematode-trapping fungus Drechslerella dactyloides.</title>
        <authorList>
            <person name="Wang R."/>
            <person name="Zhang L."/>
            <person name="Tang P."/>
            <person name="Li S."/>
            <person name="Liang L."/>
        </authorList>
    </citation>
    <scope>NUCLEOTIDE SEQUENCE</scope>
    <source>
        <strain evidence="6">YMF1.00031</strain>
    </source>
</reference>
<keyword evidence="3" id="KW-0813">Transport</keyword>
<organism evidence="6 7">
    <name type="scientific">Drechslerella dactyloides</name>
    <name type="common">Nematode-trapping fungus</name>
    <name type="synonym">Arthrobotrys dactyloides</name>
    <dbReference type="NCBI Taxonomy" id="74499"/>
    <lineage>
        <taxon>Eukaryota</taxon>
        <taxon>Fungi</taxon>
        <taxon>Dikarya</taxon>
        <taxon>Ascomycota</taxon>
        <taxon>Pezizomycotina</taxon>
        <taxon>Orbiliomycetes</taxon>
        <taxon>Orbiliales</taxon>
        <taxon>Orbiliaceae</taxon>
        <taxon>Drechslerella</taxon>
    </lineage>
</organism>
<comment type="subcellular location">
    <subcellularLocation>
        <location evidence="1">Nucleus</location>
    </subcellularLocation>
</comment>
<dbReference type="EMBL" id="JAQGDS010000001">
    <property type="protein sequence ID" value="KAJ6264889.1"/>
    <property type="molecule type" value="Genomic_DNA"/>
</dbReference>
<gene>
    <name evidence="6" type="ORF">Dda_1042</name>
</gene>
<dbReference type="InterPro" id="IPR016024">
    <property type="entry name" value="ARM-type_fold"/>
</dbReference>
<dbReference type="Gene3D" id="1.25.10.10">
    <property type="entry name" value="Leucine-rich Repeat Variant"/>
    <property type="match status" value="1"/>
</dbReference>
<evidence type="ECO:0000256" key="2">
    <source>
        <dbReference type="ARBA" id="ARBA00007991"/>
    </source>
</evidence>
<keyword evidence="5" id="KW-0539">Nucleus</keyword>
<protein>
    <submittedName>
        <fullName evidence="6">Importin-13</fullName>
    </submittedName>
</protein>
<dbReference type="Proteomes" id="UP001221413">
    <property type="component" value="Unassembled WGS sequence"/>
</dbReference>
<name>A0AAD6J766_DREDA</name>
<dbReference type="PANTHER" id="PTHR12363">
    <property type="entry name" value="TRANSPORTIN 3 AND IMPORTIN 13"/>
    <property type="match status" value="1"/>
</dbReference>
<evidence type="ECO:0000256" key="5">
    <source>
        <dbReference type="ARBA" id="ARBA00023242"/>
    </source>
</evidence>
<evidence type="ECO:0000313" key="6">
    <source>
        <dbReference type="EMBL" id="KAJ6264889.1"/>
    </source>
</evidence>
<comment type="similarity">
    <text evidence="2">Belongs to the importin beta family.</text>
</comment>
<dbReference type="InterPro" id="IPR057942">
    <property type="entry name" value="TPR_TNPO3_IPO13_3rd"/>
</dbReference>
<evidence type="ECO:0000256" key="1">
    <source>
        <dbReference type="ARBA" id="ARBA00004123"/>
    </source>
</evidence>
<sequence length="1035" mass="115720">MVPGVAEDGLPAVAIDAPPPPRSMQEVEALINSMYSPATTPADVAVINRVLQQLQRSPDGWLLARSLSSSANEHVQFFAASTWIVKLNTDWQSLSEQDALGLLDSLLTWLVRVVDAGFKPFIWRKICGTLVNYYIRFSHLWQHCVRHLICRFAGVTTGIQQDNLHVLPPTATLLAPLGNVPKTVIVGFTRTLIEEVGRIDSKNSKGYHYHEGMNLNTPDAASVVMTVLTEPGRHAMFGFDEGMKPDAFIRPGSPLNHLTVEQVTLVEEALKCYQAWATYSTREAGQALQLFQPITRVTFEWLESPQIYRVSSETVSEMLVNSFYFYTAEDNHFLAERITGAWGQAKFSQIVPKEHDDYDSEETDAFAHMLVAFAESNLKGLVLTVESQTSQTIFEMLHGLLRLPGYPVADEDVSNLEFEFWSSLTEFMTDQPYEEGAPKPHWWGICRSQLLRAVQEYWVKIRIPPQNVLAEWYKDDKDGFQSYRKDFADLLETAYPVLQAELFGELVQHALNQVNTSRPDWQEVESCLFCINALSDTLTSEPTEYNYLSALFQSPLFSILANPESSELSRTKLTAISVIGSYSEYFEEHTELLPGALNFLFSSLTIPKLINQASKSILSLCSSCRTKLVSELPAFIQHYQIFASRHPSESLGRERVLGALGCLVEALEREEDKATALEPLLTSVSADFVACKQLLSARYDDEAKERALLALRCLVSLGKSLQAPEDGPIIIDEINGSQKPRTIWDEGPGHNLQLLLAQAIEDIAATFPKDREITKDACDVFRCGFTETLPGLLVFPPRLVVDFLLSCGARSPFYDVIIGTASAFVNCISVDGYDECRRLTGYVFGLIEGLEGPETDPELAHNILEYANRLLSKHLHLFLEVQQEVLARVLQLALASLVCREQFPKKTACTFWTNLITTAGEGDEQQRVVEMILQQTGEALAKNLVMAIGGGAARSELDNVTEPLKKMVFKQMEARKWLEQSMFSNGEGFPSGKISAEDKGVFLKKLFILRGGRGTNQLVKEFWLACRGTEFTYAS</sequence>
<comment type="caution">
    <text evidence="6">The sequence shown here is derived from an EMBL/GenBank/DDBJ whole genome shotgun (WGS) entry which is preliminary data.</text>
</comment>
<evidence type="ECO:0000313" key="7">
    <source>
        <dbReference type="Proteomes" id="UP001221413"/>
    </source>
</evidence>
<proteinExistence type="inferred from homology"/>
<keyword evidence="4" id="KW-0653">Protein transport</keyword>
<dbReference type="PANTHER" id="PTHR12363:SF33">
    <property type="entry name" value="IMPORTIN-13"/>
    <property type="match status" value="1"/>
</dbReference>
<dbReference type="InterPro" id="IPR051345">
    <property type="entry name" value="Importin_beta-like_NTR"/>
</dbReference>
<dbReference type="InterPro" id="IPR040520">
    <property type="entry name" value="Importin_rep_3"/>
</dbReference>
<keyword evidence="7" id="KW-1185">Reference proteome</keyword>
<dbReference type="GO" id="GO:0006606">
    <property type="term" value="P:protein import into nucleus"/>
    <property type="evidence" value="ECO:0007669"/>
    <property type="project" value="TreeGrafter"/>
</dbReference>
<dbReference type="InterPro" id="IPR011989">
    <property type="entry name" value="ARM-like"/>
</dbReference>
<evidence type="ECO:0000256" key="4">
    <source>
        <dbReference type="ARBA" id="ARBA00022927"/>
    </source>
</evidence>
<evidence type="ECO:0000256" key="3">
    <source>
        <dbReference type="ARBA" id="ARBA00022448"/>
    </source>
</evidence>
<accession>A0AAD6J766</accession>
<dbReference type="AlphaFoldDB" id="A0AAD6J766"/>
<dbReference type="Pfam" id="PF24140">
    <property type="entry name" value="TPR_TNPO3_IPO13_3rd"/>
    <property type="match status" value="1"/>
</dbReference>
<dbReference type="Pfam" id="PF18806">
    <property type="entry name" value="Importin_rep_3"/>
    <property type="match status" value="1"/>
</dbReference>
<dbReference type="SUPFAM" id="SSF48371">
    <property type="entry name" value="ARM repeat"/>
    <property type="match status" value="1"/>
</dbReference>
<dbReference type="GO" id="GO:0005737">
    <property type="term" value="C:cytoplasm"/>
    <property type="evidence" value="ECO:0007669"/>
    <property type="project" value="TreeGrafter"/>
</dbReference>